<dbReference type="STRING" id="71139.A0A059BTM2"/>
<dbReference type="PANTHER" id="PTHR31718:SF31">
    <property type="entry name" value="OS01G0172800 PROTEIN"/>
    <property type="match status" value="1"/>
</dbReference>
<accession>A0A059BTM2</accession>
<dbReference type="eggNOG" id="ENOG502S14I">
    <property type="taxonomic scope" value="Eukaryota"/>
</dbReference>
<dbReference type="PANTHER" id="PTHR31718">
    <property type="entry name" value="PLAT DOMAIN-CONTAINING PROTEIN"/>
    <property type="match status" value="1"/>
</dbReference>
<organism evidence="2">
    <name type="scientific">Eucalyptus grandis</name>
    <name type="common">Flooded gum</name>
    <dbReference type="NCBI Taxonomy" id="71139"/>
    <lineage>
        <taxon>Eukaryota</taxon>
        <taxon>Viridiplantae</taxon>
        <taxon>Streptophyta</taxon>
        <taxon>Embryophyta</taxon>
        <taxon>Tracheophyta</taxon>
        <taxon>Spermatophyta</taxon>
        <taxon>Magnoliopsida</taxon>
        <taxon>eudicotyledons</taxon>
        <taxon>Gunneridae</taxon>
        <taxon>Pentapetalae</taxon>
        <taxon>rosids</taxon>
        <taxon>malvids</taxon>
        <taxon>Myrtales</taxon>
        <taxon>Myrtaceae</taxon>
        <taxon>Myrtoideae</taxon>
        <taxon>Eucalypteae</taxon>
        <taxon>Eucalyptus</taxon>
    </lineage>
</organism>
<dbReference type="Gene3D" id="2.60.60.20">
    <property type="entry name" value="PLAT/LH2 domain"/>
    <property type="match status" value="1"/>
</dbReference>
<keyword evidence="1" id="KW-0732">Signal</keyword>
<evidence type="ECO:0000313" key="2">
    <source>
        <dbReference type="EMBL" id="KCW68965.1"/>
    </source>
</evidence>
<dbReference type="AlphaFoldDB" id="A0A059BTM2"/>
<dbReference type="CDD" id="cd00113">
    <property type="entry name" value="PLAT"/>
    <property type="match status" value="1"/>
</dbReference>
<dbReference type="SUPFAM" id="SSF49723">
    <property type="entry name" value="Lipase/lipooxygenase domain (PLAT/LH2 domain)"/>
    <property type="match status" value="1"/>
</dbReference>
<dbReference type="InParanoid" id="A0A059BTM2"/>
<dbReference type="OMA" id="GHDRCPK"/>
<name>A0A059BTM2_EUCGR</name>
<proteinExistence type="predicted"/>
<dbReference type="EMBL" id="KK198758">
    <property type="protein sequence ID" value="KCW68965.1"/>
    <property type="molecule type" value="Genomic_DNA"/>
</dbReference>
<dbReference type="InterPro" id="IPR010417">
    <property type="entry name" value="Embryo-specific_ATS3"/>
</dbReference>
<gene>
    <name evidence="2" type="ORF">EUGRSUZ_F02528</name>
</gene>
<reference evidence="2" key="1">
    <citation type="submission" date="2013-07" db="EMBL/GenBank/DDBJ databases">
        <title>The genome of Eucalyptus grandis.</title>
        <authorList>
            <person name="Schmutz J."/>
            <person name="Hayes R."/>
            <person name="Myburg A."/>
            <person name="Tuskan G."/>
            <person name="Grattapaglia D."/>
            <person name="Rokhsar D.S."/>
        </authorList>
    </citation>
    <scope>NUCLEOTIDE SEQUENCE</scope>
    <source>
        <tissue evidence="2">Leaf extractions</tissue>
    </source>
</reference>
<dbReference type="InterPro" id="IPR036392">
    <property type="entry name" value="PLAT/LH2_dom_sf"/>
</dbReference>
<evidence type="ECO:0000256" key="1">
    <source>
        <dbReference type="SAM" id="SignalP"/>
    </source>
</evidence>
<sequence>MIKRLSFVLCLSLLCVAFCAPRSIISRPHALRSFQVNDNNRNEGTCTYTLSVRTSCLSTSYTRDQISLAFGDAYGNQVYAPRLDNPSSRAFERCSTDTFQINGPCAYQICYLYLFRNGHDGWRPKRVTVQAHASSYYAQSQPVTFYYGTFIPRGVWFGFNHCAAHYVAPS</sequence>
<dbReference type="Gramene" id="KCW68965">
    <property type="protein sequence ID" value="KCW68965"/>
    <property type="gene ID" value="EUGRSUZ_F02528"/>
</dbReference>
<protein>
    <recommendedName>
        <fullName evidence="3">Embryo-specific protein ATS3A</fullName>
    </recommendedName>
</protein>
<feature type="signal peptide" evidence="1">
    <location>
        <begin position="1"/>
        <end position="21"/>
    </location>
</feature>
<dbReference type="Pfam" id="PF06232">
    <property type="entry name" value="ATS3"/>
    <property type="match status" value="1"/>
</dbReference>
<evidence type="ECO:0008006" key="3">
    <source>
        <dbReference type="Google" id="ProtNLM"/>
    </source>
</evidence>
<feature type="chain" id="PRO_5001569021" description="Embryo-specific protein ATS3A" evidence="1">
    <location>
        <begin position="22"/>
        <end position="170"/>
    </location>
</feature>